<dbReference type="InterPro" id="IPR009061">
    <property type="entry name" value="DNA-bd_dom_put_sf"/>
</dbReference>
<dbReference type="InterPro" id="IPR041657">
    <property type="entry name" value="HTH_17"/>
</dbReference>
<dbReference type="InterPro" id="IPR010093">
    <property type="entry name" value="SinI_DNA-bd"/>
</dbReference>
<protein>
    <submittedName>
        <fullName evidence="2">Helix-turn-helix domain-containing protein</fullName>
    </submittedName>
</protein>
<evidence type="ECO:0000313" key="2">
    <source>
        <dbReference type="EMBL" id="KAB1065142.1"/>
    </source>
</evidence>
<dbReference type="Proteomes" id="UP000435357">
    <property type="component" value="Unassembled WGS sequence"/>
</dbReference>
<sequence length="115" mass="13146">MSSNIRIEKTCHHCGETFVAKTTVTKFCSDRCAKMNYKKRKREEKLQGAIEQEQHKAPVTGIVSNKDFLSVKDVCVLLGASRWTIYRMIDNGQLKAAKIGRRTIISREAINQLFK</sequence>
<accession>A0A6N6M8T9</accession>
<keyword evidence="3" id="KW-1185">Reference proteome</keyword>
<feature type="domain" description="Helix-turn-helix" evidence="1">
    <location>
        <begin position="68"/>
        <end position="113"/>
    </location>
</feature>
<comment type="caution">
    <text evidence="2">The sequence shown here is derived from an EMBL/GenBank/DDBJ whole genome shotgun (WGS) entry which is preliminary data.</text>
</comment>
<dbReference type="GO" id="GO:0003677">
    <property type="term" value="F:DNA binding"/>
    <property type="evidence" value="ECO:0007669"/>
    <property type="project" value="InterPro"/>
</dbReference>
<dbReference type="NCBIfam" id="TIGR01764">
    <property type="entry name" value="excise"/>
    <property type="match status" value="1"/>
</dbReference>
<organism evidence="2 3">
    <name type="scientific">Salibacter halophilus</name>
    <dbReference type="NCBI Taxonomy" id="1803916"/>
    <lineage>
        <taxon>Bacteria</taxon>
        <taxon>Pseudomonadati</taxon>
        <taxon>Bacteroidota</taxon>
        <taxon>Flavobacteriia</taxon>
        <taxon>Flavobacteriales</taxon>
        <taxon>Salibacteraceae</taxon>
        <taxon>Salibacter</taxon>
    </lineage>
</organism>
<dbReference type="Pfam" id="PF12728">
    <property type="entry name" value="HTH_17"/>
    <property type="match status" value="1"/>
</dbReference>
<name>A0A6N6M8T9_9FLAO</name>
<reference evidence="2 3" key="1">
    <citation type="submission" date="2019-09" db="EMBL/GenBank/DDBJ databases">
        <title>Genomes of Cryomorphaceae.</title>
        <authorList>
            <person name="Bowman J.P."/>
        </authorList>
    </citation>
    <scope>NUCLEOTIDE SEQUENCE [LARGE SCALE GENOMIC DNA]</scope>
    <source>
        <strain evidence="2 3">KCTC 52047</strain>
    </source>
</reference>
<gene>
    <name evidence="2" type="ORF">F3059_04105</name>
</gene>
<dbReference type="RefSeq" id="WP_151166771.1">
    <property type="nucleotide sequence ID" value="NZ_WACR01000003.1"/>
</dbReference>
<evidence type="ECO:0000313" key="3">
    <source>
        <dbReference type="Proteomes" id="UP000435357"/>
    </source>
</evidence>
<proteinExistence type="predicted"/>
<evidence type="ECO:0000259" key="1">
    <source>
        <dbReference type="Pfam" id="PF12728"/>
    </source>
</evidence>
<dbReference type="OrthoDB" id="1003442at2"/>
<dbReference type="SUPFAM" id="SSF46955">
    <property type="entry name" value="Putative DNA-binding domain"/>
    <property type="match status" value="1"/>
</dbReference>
<dbReference type="EMBL" id="WACR01000003">
    <property type="protein sequence ID" value="KAB1065142.1"/>
    <property type="molecule type" value="Genomic_DNA"/>
</dbReference>
<dbReference type="AlphaFoldDB" id="A0A6N6M8T9"/>